<dbReference type="PANTHER" id="PTHR30537:SF17">
    <property type="entry name" value="LYSR-FAMILY REGULATORY PROTEIN"/>
    <property type="match status" value="1"/>
</dbReference>
<gene>
    <name evidence="6" type="ORF">FX982_04629</name>
</gene>
<accession>A0A6M8MNT8</accession>
<dbReference type="InterPro" id="IPR005119">
    <property type="entry name" value="LysR_subst-bd"/>
</dbReference>
<dbReference type="GO" id="GO:0043565">
    <property type="term" value="F:sequence-specific DNA binding"/>
    <property type="evidence" value="ECO:0007669"/>
    <property type="project" value="TreeGrafter"/>
</dbReference>
<evidence type="ECO:0000256" key="4">
    <source>
        <dbReference type="ARBA" id="ARBA00023163"/>
    </source>
</evidence>
<dbReference type="FunFam" id="1.10.10.10:FF:000001">
    <property type="entry name" value="LysR family transcriptional regulator"/>
    <property type="match status" value="1"/>
</dbReference>
<dbReference type="Gene3D" id="1.10.10.10">
    <property type="entry name" value="Winged helix-like DNA-binding domain superfamily/Winged helix DNA-binding domain"/>
    <property type="match status" value="1"/>
</dbReference>
<dbReference type="AlphaFoldDB" id="A0A6M8MNT8"/>
<proteinExistence type="inferred from homology"/>
<dbReference type="InterPro" id="IPR036388">
    <property type="entry name" value="WH-like_DNA-bd_sf"/>
</dbReference>
<evidence type="ECO:0000256" key="1">
    <source>
        <dbReference type="ARBA" id="ARBA00009437"/>
    </source>
</evidence>
<sequence>MDQLLAIRSFARVVEVGSFTKAADSLAMPTTTVSKLVRELEAYLNVQLLQRTTRNVAVTAEGAAYYEQTARLLRDLEEVDGSFRSAQLSPRGRLKVDIGSSVATELIIPALPLFYARYPDIKIEVSVADRPIDLITDNVDCSIRGGELGDLSLAARSLGQARWATCASPAYLQRFGTPTHPRQLINDFPVVNYLSARTGRILPARFGKGDQRLDISGGGIFDVNESNAHVAAGLAGLGIIHTFHYTVAEHLRTGALVPVLEDWRPEGYPFNVVYAPNRYLNHRVRVFIDWLVELFAQMKTTTAFE</sequence>
<dbReference type="PROSITE" id="PS50931">
    <property type="entry name" value="HTH_LYSR"/>
    <property type="match status" value="1"/>
</dbReference>
<evidence type="ECO:0000256" key="2">
    <source>
        <dbReference type="ARBA" id="ARBA00023015"/>
    </source>
</evidence>
<evidence type="ECO:0000313" key="6">
    <source>
        <dbReference type="EMBL" id="QKF53636.1"/>
    </source>
</evidence>
<dbReference type="InterPro" id="IPR000847">
    <property type="entry name" value="LysR_HTH_N"/>
</dbReference>
<dbReference type="Proteomes" id="UP000501989">
    <property type="component" value="Chromosome"/>
</dbReference>
<keyword evidence="3" id="KW-0238">DNA-binding</keyword>
<comment type="similarity">
    <text evidence="1">Belongs to the LysR transcriptional regulatory family.</text>
</comment>
<keyword evidence="4" id="KW-0804">Transcription</keyword>
<keyword evidence="7" id="KW-1185">Reference proteome</keyword>
<dbReference type="RefSeq" id="WP_172612743.1">
    <property type="nucleotide sequence ID" value="NZ_CP053746.1"/>
</dbReference>
<reference evidence="7" key="1">
    <citation type="submission" date="2019-12" db="EMBL/GenBank/DDBJ databases">
        <title>Endophytic bacteria associated with Panax ginseng seedlings.</title>
        <authorList>
            <person name="Park J.M."/>
            <person name="Shin R."/>
            <person name="Jo S.H."/>
        </authorList>
    </citation>
    <scope>NUCLEOTIDE SEQUENCE [LARGE SCALE GENOMIC DNA]</scope>
    <source>
        <strain evidence="7">PgKB30</strain>
    </source>
</reference>
<keyword evidence="2" id="KW-0805">Transcription regulation</keyword>
<dbReference type="CDD" id="cd08472">
    <property type="entry name" value="PBP2_CrgA_like_3"/>
    <property type="match status" value="1"/>
</dbReference>
<evidence type="ECO:0000256" key="3">
    <source>
        <dbReference type="ARBA" id="ARBA00023125"/>
    </source>
</evidence>
<dbReference type="Pfam" id="PF00126">
    <property type="entry name" value="HTH_1"/>
    <property type="match status" value="1"/>
</dbReference>
<dbReference type="GO" id="GO:0003700">
    <property type="term" value="F:DNA-binding transcription factor activity"/>
    <property type="evidence" value="ECO:0007669"/>
    <property type="project" value="InterPro"/>
</dbReference>
<dbReference type="SUPFAM" id="SSF53850">
    <property type="entry name" value="Periplasmic binding protein-like II"/>
    <property type="match status" value="1"/>
</dbReference>
<feature type="domain" description="HTH lysR-type" evidence="5">
    <location>
        <begin position="1"/>
        <end position="59"/>
    </location>
</feature>
<dbReference type="SUPFAM" id="SSF46785">
    <property type="entry name" value="Winged helix' DNA-binding domain"/>
    <property type="match status" value="1"/>
</dbReference>
<dbReference type="Pfam" id="PF03466">
    <property type="entry name" value="LysR_substrate"/>
    <property type="match status" value="1"/>
</dbReference>
<dbReference type="PANTHER" id="PTHR30537">
    <property type="entry name" value="HTH-TYPE TRANSCRIPTIONAL REGULATOR"/>
    <property type="match status" value="1"/>
</dbReference>
<organism evidence="6 7">
    <name type="scientific">Pseudomonas graminis</name>
    <dbReference type="NCBI Taxonomy" id="158627"/>
    <lineage>
        <taxon>Bacteria</taxon>
        <taxon>Pseudomonadati</taxon>
        <taxon>Pseudomonadota</taxon>
        <taxon>Gammaproteobacteria</taxon>
        <taxon>Pseudomonadales</taxon>
        <taxon>Pseudomonadaceae</taxon>
        <taxon>Pseudomonas</taxon>
    </lineage>
</organism>
<dbReference type="KEGG" id="pgg:FX982_04629"/>
<evidence type="ECO:0000313" key="7">
    <source>
        <dbReference type="Proteomes" id="UP000501989"/>
    </source>
</evidence>
<dbReference type="InterPro" id="IPR036390">
    <property type="entry name" value="WH_DNA-bd_sf"/>
</dbReference>
<protein>
    <submittedName>
        <fullName evidence="6">HTH-type transcriptional regulator PgrR</fullName>
    </submittedName>
</protein>
<dbReference type="GO" id="GO:0006351">
    <property type="term" value="P:DNA-templated transcription"/>
    <property type="evidence" value="ECO:0007669"/>
    <property type="project" value="TreeGrafter"/>
</dbReference>
<name>A0A6M8MNT8_9PSED</name>
<dbReference type="InterPro" id="IPR058163">
    <property type="entry name" value="LysR-type_TF_proteobact-type"/>
</dbReference>
<evidence type="ECO:0000259" key="5">
    <source>
        <dbReference type="PROSITE" id="PS50931"/>
    </source>
</evidence>
<dbReference type="Gene3D" id="3.40.190.10">
    <property type="entry name" value="Periplasmic binding protein-like II"/>
    <property type="match status" value="2"/>
</dbReference>
<dbReference type="EMBL" id="CP053746">
    <property type="protein sequence ID" value="QKF53636.1"/>
    <property type="molecule type" value="Genomic_DNA"/>
</dbReference>